<evidence type="ECO:0000256" key="1">
    <source>
        <dbReference type="SAM" id="MobiDB-lite"/>
    </source>
</evidence>
<dbReference type="Proteomes" id="UP000789739">
    <property type="component" value="Unassembled WGS sequence"/>
</dbReference>
<evidence type="ECO:0000313" key="2">
    <source>
        <dbReference type="EMBL" id="CAG8604968.1"/>
    </source>
</evidence>
<feature type="compositionally biased region" description="Basic residues" evidence="1">
    <location>
        <begin position="1"/>
        <end position="10"/>
    </location>
</feature>
<gene>
    <name evidence="2" type="ORF">PBRASI_LOCUS7851</name>
</gene>
<name>A0A9N9CIM2_9GLOM</name>
<organism evidence="2 3">
    <name type="scientific">Paraglomus brasilianum</name>
    <dbReference type="NCBI Taxonomy" id="144538"/>
    <lineage>
        <taxon>Eukaryota</taxon>
        <taxon>Fungi</taxon>
        <taxon>Fungi incertae sedis</taxon>
        <taxon>Mucoromycota</taxon>
        <taxon>Glomeromycotina</taxon>
        <taxon>Glomeromycetes</taxon>
        <taxon>Paraglomerales</taxon>
        <taxon>Paraglomeraceae</taxon>
        <taxon>Paraglomus</taxon>
    </lineage>
</organism>
<feature type="region of interest" description="Disordered" evidence="1">
    <location>
        <begin position="1"/>
        <end position="27"/>
    </location>
</feature>
<proteinExistence type="predicted"/>
<evidence type="ECO:0000313" key="3">
    <source>
        <dbReference type="Proteomes" id="UP000789739"/>
    </source>
</evidence>
<dbReference type="AlphaFoldDB" id="A0A9N9CIM2"/>
<reference evidence="2" key="1">
    <citation type="submission" date="2021-06" db="EMBL/GenBank/DDBJ databases">
        <authorList>
            <person name="Kallberg Y."/>
            <person name="Tangrot J."/>
            <person name="Rosling A."/>
        </authorList>
    </citation>
    <scope>NUCLEOTIDE SEQUENCE</scope>
    <source>
        <strain evidence="2">BR232B</strain>
    </source>
</reference>
<sequence length="266" mass="29973">MAKRNNHRVRGTFENSGYPGHEQAGHSASLSPALHNHILGRHSPTMRMPYQKKENDTDFRTFGGEDKDNVESDTDLGAVSLQCCPNKGGTYEISTSLGQLFRVGILACTNWTTEEPTTPCCFIQPDHIFMQNADGDHVPVHQVPAGSGQDEPHGHCKNSLMVVEKIKNGSDARRIAKSIWYTLIKKESDVTDYLECIKEFGFDHIIIIGEHENGLLFLDCYGRVFDWDYMIAQLRPLGKNLDECEITRLVWGIESDGTITEFFYFA</sequence>
<keyword evidence="3" id="KW-1185">Reference proteome</keyword>
<comment type="caution">
    <text evidence="2">The sequence shown here is derived from an EMBL/GenBank/DDBJ whole genome shotgun (WGS) entry which is preliminary data.</text>
</comment>
<dbReference type="OrthoDB" id="2398066at2759"/>
<accession>A0A9N9CIM2</accession>
<dbReference type="EMBL" id="CAJVPI010001284">
    <property type="protein sequence ID" value="CAG8604968.1"/>
    <property type="molecule type" value="Genomic_DNA"/>
</dbReference>
<protein>
    <submittedName>
        <fullName evidence="2">8730_t:CDS:1</fullName>
    </submittedName>
</protein>